<evidence type="ECO:0000259" key="4">
    <source>
        <dbReference type="Pfam" id="PF00149"/>
    </source>
</evidence>
<evidence type="ECO:0000313" key="6">
    <source>
        <dbReference type="Proteomes" id="UP000184526"/>
    </source>
</evidence>
<sequence length="288" mass="33102">MSKINWHRILKILIWGIPLIVGIGIFCFWQNNDIVTTKHEYVNSKIPKAFNDFKIVHISDLHNKRFGKNQEKILSKIRESNPDIIVITGDLIDRRKYNLEVAMEFIKGAKEIAPIYYVSGNHEAWSGKYSEIKNNLIEVGANVLDNDYLELNRENEVIDILGLKDPDFLTSTYIDGTDSSEVELKLKEWKERKSFKILLSHRPELFNLYYENDMDIIFSGHAHGGQFRTPFGGGLVAPDQGFFPKYTSGKYKNNGSTMFVSRGLGNSVMPIRIFNRPEIVEVTLINNK</sequence>
<dbReference type="GO" id="GO:0016020">
    <property type="term" value="C:membrane"/>
    <property type="evidence" value="ECO:0007669"/>
    <property type="project" value="GOC"/>
</dbReference>
<dbReference type="AlphaFoldDB" id="A0A1M5XFB6"/>
<dbReference type="PANTHER" id="PTHR31302">
    <property type="entry name" value="TRANSMEMBRANE PROTEIN WITH METALLOPHOSPHOESTERASE DOMAIN-RELATED"/>
    <property type="match status" value="1"/>
</dbReference>
<evidence type="ECO:0000313" key="5">
    <source>
        <dbReference type="EMBL" id="SHH98510.1"/>
    </source>
</evidence>
<gene>
    <name evidence="5" type="ORF">SAMN02745196_02203</name>
</gene>
<dbReference type="InterPro" id="IPR051158">
    <property type="entry name" value="Metallophosphoesterase_sf"/>
</dbReference>
<keyword evidence="3" id="KW-1133">Transmembrane helix</keyword>
<dbReference type="InterPro" id="IPR029052">
    <property type="entry name" value="Metallo-depent_PP-like"/>
</dbReference>
<dbReference type="RefSeq" id="WP_072832067.1">
    <property type="nucleotide sequence ID" value="NZ_FQXP01000008.1"/>
</dbReference>
<dbReference type="InterPro" id="IPR004843">
    <property type="entry name" value="Calcineurin-like_PHP"/>
</dbReference>
<dbReference type="STRING" id="1121306.SAMN02745196_02203"/>
<keyword evidence="1" id="KW-0479">Metal-binding</keyword>
<keyword evidence="2" id="KW-0378">Hydrolase</keyword>
<dbReference type="CDD" id="cd07385">
    <property type="entry name" value="MPP_YkuE_C"/>
    <property type="match status" value="1"/>
</dbReference>
<proteinExistence type="predicted"/>
<accession>A0A1M5XFB6</accession>
<organism evidence="5 6">
    <name type="scientific">Clostridium collagenovorans DSM 3089</name>
    <dbReference type="NCBI Taxonomy" id="1121306"/>
    <lineage>
        <taxon>Bacteria</taxon>
        <taxon>Bacillati</taxon>
        <taxon>Bacillota</taxon>
        <taxon>Clostridia</taxon>
        <taxon>Eubacteriales</taxon>
        <taxon>Clostridiaceae</taxon>
        <taxon>Clostridium</taxon>
    </lineage>
</organism>
<feature type="domain" description="Calcineurin-like phosphoesterase" evidence="4">
    <location>
        <begin position="53"/>
        <end position="224"/>
    </location>
</feature>
<dbReference type="PANTHER" id="PTHR31302:SF31">
    <property type="entry name" value="PHOSPHODIESTERASE YAEI"/>
    <property type="match status" value="1"/>
</dbReference>
<dbReference type="Gene3D" id="3.60.21.10">
    <property type="match status" value="1"/>
</dbReference>
<keyword evidence="3" id="KW-0472">Membrane</keyword>
<dbReference type="Proteomes" id="UP000184526">
    <property type="component" value="Unassembled WGS sequence"/>
</dbReference>
<dbReference type="GO" id="GO:0046872">
    <property type="term" value="F:metal ion binding"/>
    <property type="evidence" value="ECO:0007669"/>
    <property type="project" value="UniProtKB-KW"/>
</dbReference>
<dbReference type="EMBL" id="FQXP01000008">
    <property type="protein sequence ID" value="SHH98510.1"/>
    <property type="molecule type" value="Genomic_DNA"/>
</dbReference>
<keyword evidence="6" id="KW-1185">Reference proteome</keyword>
<name>A0A1M5XFB6_9CLOT</name>
<dbReference type="GO" id="GO:0008758">
    <property type="term" value="F:UDP-2,3-diacylglucosamine hydrolase activity"/>
    <property type="evidence" value="ECO:0007669"/>
    <property type="project" value="TreeGrafter"/>
</dbReference>
<evidence type="ECO:0000256" key="3">
    <source>
        <dbReference type="SAM" id="Phobius"/>
    </source>
</evidence>
<dbReference type="SUPFAM" id="SSF56300">
    <property type="entry name" value="Metallo-dependent phosphatases"/>
    <property type="match status" value="1"/>
</dbReference>
<dbReference type="Pfam" id="PF00149">
    <property type="entry name" value="Metallophos"/>
    <property type="match status" value="1"/>
</dbReference>
<evidence type="ECO:0000256" key="1">
    <source>
        <dbReference type="ARBA" id="ARBA00022723"/>
    </source>
</evidence>
<keyword evidence="3" id="KW-0812">Transmembrane</keyword>
<evidence type="ECO:0000256" key="2">
    <source>
        <dbReference type="ARBA" id="ARBA00022801"/>
    </source>
</evidence>
<dbReference type="GO" id="GO:0009245">
    <property type="term" value="P:lipid A biosynthetic process"/>
    <property type="evidence" value="ECO:0007669"/>
    <property type="project" value="TreeGrafter"/>
</dbReference>
<protein>
    <recommendedName>
        <fullName evidence="4">Calcineurin-like phosphoesterase domain-containing protein</fullName>
    </recommendedName>
</protein>
<feature type="transmembrane region" description="Helical" evidence="3">
    <location>
        <begin position="12"/>
        <end position="31"/>
    </location>
</feature>
<reference evidence="5 6" key="1">
    <citation type="submission" date="2016-11" db="EMBL/GenBank/DDBJ databases">
        <authorList>
            <person name="Jaros S."/>
            <person name="Januszkiewicz K."/>
            <person name="Wedrychowicz H."/>
        </authorList>
    </citation>
    <scope>NUCLEOTIDE SEQUENCE [LARGE SCALE GENOMIC DNA]</scope>
    <source>
        <strain evidence="5 6">DSM 3089</strain>
    </source>
</reference>
<dbReference type="OrthoDB" id="9780884at2"/>